<dbReference type="PANTHER" id="PTHR36840:SF1">
    <property type="entry name" value="BLL5714 PROTEIN"/>
    <property type="match status" value="1"/>
</dbReference>
<feature type="transmembrane region" description="Helical" evidence="1">
    <location>
        <begin position="366"/>
        <end position="385"/>
    </location>
</feature>
<name>A0ABY3RB94_9BRAD</name>
<keyword evidence="1" id="KW-0472">Membrane</keyword>
<proteinExistence type="predicted"/>
<dbReference type="Proteomes" id="UP001431010">
    <property type="component" value="Chromosome"/>
</dbReference>
<evidence type="ECO:0000313" key="3">
    <source>
        <dbReference type="Proteomes" id="UP001431010"/>
    </source>
</evidence>
<feature type="transmembrane region" description="Helical" evidence="1">
    <location>
        <begin position="316"/>
        <end position="334"/>
    </location>
</feature>
<feature type="transmembrane region" description="Helical" evidence="1">
    <location>
        <begin position="27"/>
        <end position="45"/>
    </location>
</feature>
<gene>
    <name evidence="2" type="ORF">LQG66_36620</name>
</gene>
<feature type="transmembrane region" description="Helical" evidence="1">
    <location>
        <begin position="57"/>
        <end position="74"/>
    </location>
</feature>
<feature type="transmembrane region" description="Helical" evidence="1">
    <location>
        <begin position="278"/>
        <end position="296"/>
    </location>
</feature>
<dbReference type="Pfam" id="PF06772">
    <property type="entry name" value="LtrA"/>
    <property type="match status" value="1"/>
</dbReference>
<feature type="transmembrane region" description="Helical" evidence="1">
    <location>
        <begin position="143"/>
        <end position="163"/>
    </location>
</feature>
<feature type="transmembrane region" description="Helical" evidence="1">
    <location>
        <begin position="341"/>
        <end position="360"/>
    </location>
</feature>
<dbReference type="EMBL" id="CP088156">
    <property type="protein sequence ID" value="UFZ04645.1"/>
    <property type="molecule type" value="Genomic_DNA"/>
</dbReference>
<keyword evidence="3" id="KW-1185">Reference proteome</keyword>
<feature type="transmembrane region" description="Helical" evidence="1">
    <location>
        <begin position="86"/>
        <end position="106"/>
    </location>
</feature>
<accession>A0ABY3RB94</accession>
<feature type="transmembrane region" description="Helical" evidence="1">
    <location>
        <begin position="112"/>
        <end position="131"/>
    </location>
</feature>
<keyword evidence="1" id="KW-0812">Transmembrane</keyword>
<dbReference type="PANTHER" id="PTHR36840">
    <property type="entry name" value="BLL5714 PROTEIN"/>
    <property type="match status" value="1"/>
</dbReference>
<evidence type="ECO:0000313" key="2">
    <source>
        <dbReference type="EMBL" id="UFZ04645.1"/>
    </source>
</evidence>
<feature type="transmembrane region" description="Helical" evidence="1">
    <location>
        <begin position="237"/>
        <end position="257"/>
    </location>
</feature>
<organism evidence="2 3">
    <name type="scientific">Bradyrhizobium ontarionense</name>
    <dbReference type="NCBI Taxonomy" id="2898149"/>
    <lineage>
        <taxon>Bacteria</taxon>
        <taxon>Pseudomonadati</taxon>
        <taxon>Pseudomonadota</taxon>
        <taxon>Alphaproteobacteria</taxon>
        <taxon>Hyphomicrobiales</taxon>
        <taxon>Nitrobacteraceae</taxon>
        <taxon>Bradyrhizobium</taxon>
    </lineage>
</organism>
<evidence type="ECO:0000256" key="1">
    <source>
        <dbReference type="SAM" id="Phobius"/>
    </source>
</evidence>
<dbReference type="InterPro" id="IPR010640">
    <property type="entry name" value="Low_temperature_requirement_A"/>
</dbReference>
<keyword evidence="1" id="KW-1133">Transmembrane helix</keyword>
<reference evidence="2" key="1">
    <citation type="journal article" date="2024" name="Antonie Van Leeuwenhoek">
        <title>Bradyrhizobium ontarionense sp. nov., a novel bacterial symbiont isolated from Aeschynomene indica (Indian jointvetch), harbours photosynthesis, nitrogen fixation and nitrous oxide (N2O) reductase genes.</title>
        <authorList>
            <person name="Bromfield E.S.P."/>
            <person name="Cloutier S."/>
        </authorList>
    </citation>
    <scope>NUCLEOTIDE SEQUENCE</scope>
    <source>
        <strain evidence="2">A19</strain>
    </source>
</reference>
<protein>
    <submittedName>
        <fullName evidence="2">Low temperature requirement protein A</fullName>
    </submittedName>
</protein>
<sequence length="400" mass="43298">MAAGTSSGALFRVLEPNQHGRVTSVELFFDLVFVYAVTQISHFLLSRFTLPGALETGLLFLAVWWVWVYTAWVTNWLDPEKTPVRLLLFGLMLAGLVLSMAMPRAFEDRGLWFASAYAAMQVGRTLFWVLVTPAPRREARANATRILCWLSASAVFWLLGAFAEGEQRLMLWGAAIAIEYASPSVRFWIPGLGASTLEDWTIEGGHMAERCAGFILIALGESIVMTGATFADIDWTAASVAAFVCAFVGCVAMWGIYFNRGAEAGSALISHSNESGRVARSAYTYLHMPIVAGIILTAVSDEIVLKHPLGHSDPNTVATTIGGPFVFLLGAILFKREIRGFLQLSHGVAMLALIGLGWFATELSPLVLSALTSALLAIVALWEALSLRSKPEPHASATSA</sequence>
<dbReference type="RefSeq" id="WP_231321575.1">
    <property type="nucleotide sequence ID" value="NZ_CP088156.1"/>
</dbReference>